<dbReference type="InterPro" id="IPR011042">
    <property type="entry name" value="6-blade_b-propeller_TolB-like"/>
</dbReference>
<dbReference type="PATRIC" id="fig|224911.5.peg.2158"/>
<dbReference type="STRING" id="224911.AAV28_08040"/>
<dbReference type="OrthoDB" id="2633250at2"/>
<dbReference type="GO" id="GO:0046872">
    <property type="term" value="F:metal ion binding"/>
    <property type="evidence" value="ECO:0007669"/>
    <property type="project" value="UniProtKB-KW"/>
</dbReference>
<dbReference type="InterPro" id="IPR013658">
    <property type="entry name" value="SGL"/>
</dbReference>
<evidence type="ECO:0000313" key="6">
    <source>
        <dbReference type="Proteomes" id="UP000002526"/>
    </source>
</evidence>
<feature type="binding site" evidence="2">
    <location>
        <position position="237"/>
    </location>
    <ligand>
        <name>a divalent metal cation</name>
        <dbReference type="ChEBI" id="CHEBI:60240"/>
    </ligand>
</feature>
<evidence type="ECO:0000259" key="4">
    <source>
        <dbReference type="Pfam" id="PF08450"/>
    </source>
</evidence>
<feature type="binding site" evidence="2">
    <location>
        <position position="141"/>
    </location>
    <ligand>
        <name>substrate</name>
    </ligand>
</feature>
<dbReference type="InterPro" id="IPR051262">
    <property type="entry name" value="SMP-30/CGR1_Lactonase"/>
</dbReference>
<feature type="domain" description="SMP-30/Gluconolactonase/LRE-like region" evidence="4">
    <location>
        <begin position="90"/>
        <end position="294"/>
    </location>
</feature>
<keyword evidence="3" id="KW-0732">Signal</keyword>
<dbReference type="AlphaFoldDB" id="Q89T17"/>
<dbReference type="PRINTS" id="PR01790">
    <property type="entry name" value="SMP30FAMILY"/>
</dbReference>
<keyword evidence="2" id="KW-0862">Zinc</keyword>
<evidence type="ECO:0000256" key="1">
    <source>
        <dbReference type="PIRSR" id="PIRSR605511-1"/>
    </source>
</evidence>
<gene>
    <name evidence="5" type="ordered locus">blr2233</name>
</gene>
<dbReference type="HOGENOM" id="CLU_036110_0_1_5"/>
<dbReference type="InterPro" id="IPR005511">
    <property type="entry name" value="SMP-30"/>
</dbReference>
<dbReference type="KEGG" id="bja:blr2233"/>
<sequence length="319" mass="33869">MASAPTTMAITSGRNFWCLCSSILLIAAPSAAAETKLFDSVQVTPASEYTFGIEGPAADLDGNLFVVNLGKAGTIGKLPAGAAASELFTTLPEGSVGNAIRFDRSGAMFIADYKKHNIFTIAKGSTEPAVWFHSDEMNQPNDITVARDGTVYASDPNWKGREGHIWRIAKAADGTVQGQVMPAPRAMGTTNGIDLSPDGKTLYVGESSSGQIWSYTISGNELTGAKLVKSFQPDTVDGLRTDVAGRLYVARILKGTIALMKPTGAVEREIALKGKEPTNLAFGGSDGKTVFVTQRQGGFVEAFRTDQPGREHCLQRGRC</sequence>
<feature type="active site" description="Proton donor/acceptor" evidence="1">
    <location>
        <position position="237"/>
    </location>
</feature>
<proteinExistence type="predicted"/>
<evidence type="ECO:0000313" key="5">
    <source>
        <dbReference type="EMBL" id="BAC47498.1"/>
    </source>
</evidence>
<dbReference type="eggNOG" id="COG3386">
    <property type="taxonomic scope" value="Bacteria"/>
</dbReference>
<dbReference type="Gene3D" id="2.120.10.30">
    <property type="entry name" value="TolB, C-terminal domain"/>
    <property type="match status" value="1"/>
</dbReference>
<feature type="signal peptide" evidence="3">
    <location>
        <begin position="1"/>
        <end position="33"/>
    </location>
</feature>
<dbReference type="Proteomes" id="UP000002526">
    <property type="component" value="Chromosome"/>
</dbReference>
<feature type="chain" id="PRO_5004302585" evidence="3">
    <location>
        <begin position="34"/>
        <end position="319"/>
    </location>
</feature>
<organism evidence="5 6">
    <name type="scientific">Bradyrhizobium diazoefficiens (strain JCM 10833 / BCRC 13528 / IAM 13628 / NBRC 14792 / USDA 110)</name>
    <dbReference type="NCBI Taxonomy" id="224911"/>
    <lineage>
        <taxon>Bacteria</taxon>
        <taxon>Pseudomonadati</taxon>
        <taxon>Pseudomonadota</taxon>
        <taxon>Alphaproteobacteria</taxon>
        <taxon>Hyphomicrobiales</taxon>
        <taxon>Nitrobacteraceae</taxon>
        <taxon>Bradyrhizobium</taxon>
    </lineage>
</organism>
<dbReference type="PANTHER" id="PTHR47572">
    <property type="entry name" value="LIPOPROTEIN-RELATED"/>
    <property type="match status" value="1"/>
</dbReference>
<evidence type="ECO:0000256" key="3">
    <source>
        <dbReference type="SAM" id="SignalP"/>
    </source>
</evidence>
<accession>Q89T17</accession>
<evidence type="ECO:0000256" key="2">
    <source>
        <dbReference type="PIRSR" id="PIRSR605511-2"/>
    </source>
</evidence>
<dbReference type="PANTHER" id="PTHR47572:SF5">
    <property type="entry name" value="BLR2277 PROTEIN"/>
    <property type="match status" value="1"/>
</dbReference>
<dbReference type="InParanoid" id="Q89T17"/>
<protein>
    <submittedName>
        <fullName evidence="5">Blr2233 protein</fullName>
    </submittedName>
</protein>
<dbReference type="GO" id="GO:0004341">
    <property type="term" value="F:gluconolactonase activity"/>
    <property type="evidence" value="ECO:0000318"/>
    <property type="project" value="GO_Central"/>
</dbReference>
<dbReference type="SUPFAM" id="SSF63829">
    <property type="entry name" value="Calcium-dependent phosphotriesterase"/>
    <property type="match status" value="1"/>
</dbReference>
<name>Q89T17_BRADU</name>
<feature type="binding site" evidence="2">
    <location>
        <position position="191"/>
    </location>
    <ligand>
        <name>a divalent metal cation</name>
        <dbReference type="ChEBI" id="CHEBI:60240"/>
    </ligand>
</feature>
<dbReference type="EMBL" id="BA000040">
    <property type="protein sequence ID" value="BAC47498.1"/>
    <property type="molecule type" value="Genomic_DNA"/>
</dbReference>
<dbReference type="Pfam" id="PF08450">
    <property type="entry name" value="SGL"/>
    <property type="match status" value="1"/>
</dbReference>
<comment type="cofactor">
    <cofactor evidence="2">
        <name>Zn(2+)</name>
        <dbReference type="ChEBI" id="CHEBI:29105"/>
    </cofactor>
    <text evidence="2">Binds 1 divalent metal cation per subunit.</text>
</comment>
<keyword evidence="6" id="KW-1185">Reference proteome</keyword>
<dbReference type="PhylomeDB" id="Q89T17"/>
<keyword evidence="2" id="KW-0479">Metal-binding</keyword>
<dbReference type="EnsemblBacteria" id="BAC47498">
    <property type="protein sequence ID" value="BAC47498"/>
    <property type="gene ID" value="BAC47498"/>
</dbReference>
<reference evidence="6" key="1">
    <citation type="journal article" date="2002" name="DNA Res.">
        <title>Complete genomic sequence of nitrogen-fixing symbiotic bacterium Bradyrhizobium japonicum USDA110.</title>
        <authorList>
            <person name="Kaneko T."/>
            <person name="Nakamura Y."/>
            <person name="Sato S."/>
            <person name="Minamisawa K."/>
            <person name="Uchiumi T."/>
            <person name="Sasamoto S."/>
            <person name="Watanabe A."/>
            <person name="Idesawa K."/>
            <person name="Iriguchi M."/>
            <person name="Kawashima K."/>
            <person name="Kohara M."/>
            <person name="Matsumoto M."/>
            <person name="Shimpo S."/>
            <person name="Tsuruoka H."/>
            <person name="Wada T."/>
            <person name="Yamada M."/>
            <person name="Tabata S."/>
        </authorList>
    </citation>
    <scope>NUCLEOTIDE SEQUENCE [LARGE SCALE GENOMIC DNA]</scope>
    <source>
        <strain evidence="6">JCM 10833 / BCRC 13528 / IAM 13628 / NBRC 14792 / USDA 110</strain>
    </source>
</reference>